<dbReference type="EMBL" id="LLXH01000624">
    <property type="protein sequence ID" value="PKC64568.1"/>
    <property type="molecule type" value="Genomic_DNA"/>
</dbReference>
<dbReference type="VEuPathDB" id="FungiDB:RhiirFUN_007166"/>
<evidence type="ECO:0000313" key="7">
    <source>
        <dbReference type="Proteomes" id="UP000232722"/>
    </source>
</evidence>
<evidence type="ECO:0000313" key="8">
    <source>
        <dbReference type="Proteomes" id="UP000233469"/>
    </source>
</evidence>
<evidence type="ECO:0000313" key="4">
    <source>
        <dbReference type="EMBL" id="PKC64568.1"/>
    </source>
</evidence>
<evidence type="ECO:0000313" key="2">
    <source>
        <dbReference type="EMBL" id="CAB5331907.1"/>
    </source>
</evidence>
<feature type="transmembrane region" description="Helical" evidence="1">
    <location>
        <begin position="206"/>
        <end position="224"/>
    </location>
</feature>
<dbReference type="VEuPathDB" id="FungiDB:FUN_004995"/>
<dbReference type="Proteomes" id="UP000232688">
    <property type="component" value="Unassembled WGS sequence"/>
</dbReference>
<protein>
    <submittedName>
        <fullName evidence="5">Uncharacterized protein</fullName>
    </submittedName>
</protein>
<organism evidence="5 8">
    <name type="scientific">Rhizophagus irregularis</name>
    <dbReference type="NCBI Taxonomy" id="588596"/>
    <lineage>
        <taxon>Eukaryota</taxon>
        <taxon>Fungi</taxon>
        <taxon>Fungi incertae sedis</taxon>
        <taxon>Mucoromycota</taxon>
        <taxon>Glomeromycotina</taxon>
        <taxon>Glomeromycetes</taxon>
        <taxon>Glomerales</taxon>
        <taxon>Glomeraceae</taxon>
        <taxon>Rhizophagus</taxon>
    </lineage>
</organism>
<dbReference type="EMBL" id="CAGKOT010000004">
    <property type="protein sequence ID" value="CAB5331907.1"/>
    <property type="molecule type" value="Genomic_DNA"/>
</dbReference>
<dbReference type="Proteomes" id="UP000233469">
    <property type="component" value="Unassembled WGS sequence"/>
</dbReference>
<dbReference type="EMBL" id="LLXJ01000577">
    <property type="protein sequence ID" value="PKC08075.1"/>
    <property type="molecule type" value="Genomic_DNA"/>
</dbReference>
<keyword evidence="1" id="KW-0472">Membrane</keyword>
<reference evidence="3 7" key="2">
    <citation type="submission" date="2017-09" db="EMBL/GenBank/DDBJ databases">
        <title>Extensive intraspecific genome diversity in a model arbuscular mycorrhizal fungus.</title>
        <authorList>
            <person name="Chen E.C."/>
            <person name="Morin E."/>
            <person name="Beaudet D."/>
            <person name="Noel J."/>
            <person name="Ndikumana S."/>
            <person name="Charron P."/>
            <person name="St-Onge C."/>
            <person name="Giorgi J."/>
            <person name="Grigoriev I.V."/>
            <person name="Roux C."/>
            <person name="Martin F.M."/>
            <person name="Corradi N."/>
        </authorList>
    </citation>
    <scope>NUCLEOTIDE SEQUENCE [LARGE SCALE GENOMIC DNA]</scope>
    <source>
        <strain evidence="3 7">A5</strain>
    </source>
</reference>
<dbReference type="OrthoDB" id="2366963at2759"/>
<gene>
    <name evidence="2" type="ORF">CHRIB12_LOCUS2987</name>
    <name evidence="4" type="ORF">RhiirA1_395966</name>
    <name evidence="3" type="ORF">RhiirA5_417392</name>
    <name evidence="5" type="ORF">RhiirC2_865480</name>
</gene>
<reference evidence="4 6" key="4">
    <citation type="submission" date="2017-10" db="EMBL/GenBank/DDBJ databases">
        <title>Genome analyses suggest a sexual origin of heterokaryosis in a supposedly ancient asexual fungus.</title>
        <authorList>
            <person name="Corradi N."/>
            <person name="Sedzielewska K."/>
            <person name="Noel J."/>
            <person name="Charron P."/>
            <person name="Farinelli L."/>
            <person name="Marton T."/>
            <person name="Kruger M."/>
            <person name="Pelin A."/>
            <person name="Brachmann A."/>
            <person name="Corradi N."/>
        </authorList>
    </citation>
    <scope>NUCLEOTIDE SEQUENCE [LARGE SCALE GENOMIC DNA]</scope>
    <source>
        <strain evidence="4 6">A1</strain>
    </source>
</reference>
<name>A0A2I1E8A0_9GLOM</name>
<keyword evidence="1" id="KW-0812">Transmembrane</keyword>
<sequence>MSASICQLVLRGFQPPGQLLCCEKDSICLNNAPICSSTNKMAQCWFINQLDSCTRKDALAMTVCQYKDGVYCLKGQTDQSYDRSKLSWSAIDLALSRNNLSNSNNGFTMNYDNFPVPVPDQNPNEYIFCSDAMSSGVCQIQDSNGYKPFYYLVEVCNNAFDVINSSPQISNATVTVMATTTTTATATVTQTVTVKASSGFSIHSEVSSLPLVMLLITIFVHMIVGKLRI</sequence>
<keyword evidence="1" id="KW-1133">Transmembrane helix</keyword>
<proteinExistence type="predicted"/>
<evidence type="ECO:0000256" key="1">
    <source>
        <dbReference type="SAM" id="Phobius"/>
    </source>
</evidence>
<evidence type="ECO:0000313" key="5">
    <source>
        <dbReference type="EMBL" id="PKK71688.1"/>
    </source>
</evidence>
<dbReference type="VEuPathDB" id="FungiDB:RhiirA1_395966"/>
<dbReference type="EMBL" id="LLXL01000497">
    <property type="protein sequence ID" value="PKK71688.1"/>
    <property type="molecule type" value="Genomic_DNA"/>
</dbReference>
<reference evidence="7 8" key="1">
    <citation type="submission" date="2016-04" db="EMBL/GenBank/DDBJ databases">
        <title>Genome analyses suggest a sexual origin of heterokaryosis in a supposedly ancient asexual fungus.</title>
        <authorList>
            <person name="Ropars J."/>
            <person name="Sedzielewska K."/>
            <person name="Noel J."/>
            <person name="Charron P."/>
            <person name="Farinelli L."/>
            <person name="Marton T."/>
            <person name="Kruger M."/>
            <person name="Pelin A."/>
            <person name="Brachmann A."/>
            <person name="Corradi N."/>
        </authorList>
    </citation>
    <scope>NUCLEOTIDE SEQUENCE [LARGE SCALE GENOMIC DNA]</scope>
    <source>
        <strain evidence="3 7">A5</strain>
        <strain evidence="5 8">C2</strain>
    </source>
</reference>
<reference evidence="2" key="5">
    <citation type="submission" date="2020-05" db="EMBL/GenBank/DDBJ databases">
        <authorList>
            <person name="Rincon C."/>
            <person name="Sanders R I."/>
            <person name="Robbins C."/>
            <person name="Chaturvedi A."/>
        </authorList>
    </citation>
    <scope>NUCLEOTIDE SEQUENCE</scope>
    <source>
        <strain evidence="2">CHB12</strain>
    </source>
</reference>
<comment type="caution">
    <text evidence="5">The sequence shown here is derived from an EMBL/GenBank/DDBJ whole genome shotgun (WGS) entry which is preliminary data.</text>
</comment>
<evidence type="ECO:0000313" key="6">
    <source>
        <dbReference type="Proteomes" id="UP000232688"/>
    </source>
</evidence>
<evidence type="ECO:0000313" key="3">
    <source>
        <dbReference type="EMBL" id="PKC08075.1"/>
    </source>
</evidence>
<accession>A0A2I1E8A0</accession>
<dbReference type="Proteomes" id="UP000232722">
    <property type="component" value="Unassembled WGS sequence"/>
</dbReference>
<reference evidence="6 8" key="3">
    <citation type="submission" date="2017-10" db="EMBL/GenBank/DDBJ databases">
        <title>Extensive intraspecific genome diversity in a model arbuscular mycorrhizal fungus.</title>
        <authorList>
            <person name="Chen E.C.H."/>
            <person name="Morin E."/>
            <person name="Baudet D."/>
            <person name="Noel J."/>
            <person name="Ndikumana S."/>
            <person name="Charron P."/>
            <person name="St-Onge C."/>
            <person name="Giorgi J."/>
            <person name="Grigoriev I.V."/>
            <person name="Roux C."/>
            <person name="Martin F.M."/>
            <person name="Corradi N."/>
        </authorList>
    </citation>
    <scope>NUCLEOTIDE SEQUENCE [LARGE SCALE GENOMIC DNA]</scope>
    <source>
        <strain evidence="4 6">A1</strain>
        <strain evidence="5 8">C2</strain>
    </source>
</reference>
<dbReference type="Proteomes" id="UP000684084">
    <property type="component" value="Unassembled WGS sequence"/>
</dbReference>
<dbReference type="AlphaFoldDB" id="A0A2I1E8A0"/>